<dbReference type="InterPro" id="IPR036864">
    <property type="entry name" value="Zn2-C6_fun-type_DNA-bd_sf"/>
</dbReference>
<evidence type="ECO:0000256" key="5">
    <source>
        <dbReference type="SAM" id="MobiDB-lite"/>
    </source>
</evidence>
<evidence type="ECO:0000256" key="2">
    <source>
        <dbReference type="ARBA" id="ARBA00023125"/>
    </source>
</evidence>
<feature type="compositionally biased region" description="Polar residues" evidence="5">
    <location>
        <begin position="102"/>
        <end position="115"/>
    </location>
</feature>
<dbReference type="GO" id="GO:0000981">
    <property type="term" value="F:DNA-binding transcription factor activity, RNA polymerase II-specific"/>
    <property type="evidence" value="ECO:0007669"/>
    <property type="project" value="InterPro"/>
</dbReference>
<reference evidence="7" key="1">
    <citation type="submission" date="2023-03" db="EMBL/GenBank/DDBJ databases">
        <title>Massive genome expansion in bonnet fungi (Mycena s.s.) driven by repeated elements and novel gene families across ecological guilds.</title>
        <authorList>
            <consortium name="Lawrence Berkeley National Laboratory"/>
            <person name="Harder C.B."/>
            <person name="Miyauchi S."/>
            <person name="Viragh M."/>
            <person name="Kuo A."/>
            <person name="Thoen E."/>
            <person name="Andreopoulos B."/>
            <person name="Lu D."/>
            <person name="Skrede I."/>
            <person name="Drula E."/>
            <person name="Henrissat B."/>
            <person name="Morin E."/>
            <person name="Kohler A."/>
            <person name="Barry K."/>
            <person name="LaButti K."/>
            <person name="Morin E."/>
            <person name="Salamov A."/>
            <person name="Lipzen A."/>
            <person name="Mereny Z."/>
            <person name="Hegedus B."/>
            <person name="Baldrian P."/>
            <person name="Stursova M."/>
            <person name="Weitz H."/>
            <person name="Taylor A."/>
            <person name="Grigoriev I.V."/>
            <person name="Nagy L.G."/>
            <person name="Martin F."/>
            <person name="Kauserud H."/>
        </authorList>
    </citation>
    <scope>NUCLEOTIDE SEQUENCE</scope>
    <source>
        <strain evidence="7">CBHHK067</strain>
    </source>
</reference>
<dbReference type="PROSITE" id="PS50048">
    <property type="entry name" value="ZN2_CY6_FUNGAL_2"/>
    <property type="match status" value="1"/>
</dbReference>
<evidence type="ECO:0000256" key="4">
    <source>
        <dbReference type="ARBA" id="ARBA00023242"/>
    </source>
</evidence>
<dbReference type="CDD" id="cd00067">
    <property type="entry name" value="GAL4"/>
    <property type="match status" value="1"/>
</dbReference>
<organism evidence="7 8">
    <name type="scientific">Mycena rosella</name>
    <name type="common">Pink bonnet</name>
    <name type="synonym">Agaricus rosellus</name>
    <dbReference type="NCBI Taxonomy" id="1033263"/>
    <lineage>
        <taxon>Eukaryota</taxon>
        <taxon>Fungi</taxon>
        <taxon>Dikarya</taxon>
        <taxon>Basidiomycota</taxon>
        <taxon>Agaricomycotina</taxon>
        <taxon>Agaricomycetes</taxon>
        <taxon>Agaricomycetidae</taxon>
        <taxon>Agaricales</taxon>
        <taxon>Marasmiineae</taxon>
        <taxon>Mycenaceae</taxon>
        <taxon>Mycena</taxon>
    </lineage>
</organism>
<proteinExistence type="predicted"/>
<protein>
    <recommendedName>
        <fullName evidence="6">Zn(2)-C6 fungal-type domain-containing protein</fullName>
    </recommendedName>
</protein>
<dbReference type="EMBL" id="JARKIE010000128">
    <property type="protein sequence ID" value="KAJ7679724.1"/>
    <property type="molecule type" value="Genomic_DNA"/>
</dbReference>
<dbReference type="InterPro" id="IPR001138">
    <property type="entry name" value="Zn2Cys6_DnaBD"/>
</dbReference>
<dbReference type="GO" id="GO:0003677">
    <property type="term" value="F:DNA binding"/>
    <property type="evidence" value="ECO:0007669"/>
    <property type="project" value="UniProtKB-KW"/>
</dbReference>
<name>A0AAD7GBL3_MYCRO</name>
<evidence type="ECO:0000259" key="6">
    <source>
        <dbReference type="PROSITE" id="PS50048"/>
    </source>
</evidence>
<keyword evidence="2" id="KW-0238">DNA-binding</keyword>
<feature type="domain" description="Zn(2)-C6 fungal-type" evidence="6">
    <location>
        <begin position="14"/>
        <end position="47"/>
    </location>
</feature>
<keyword evidence="3" id="KW-0804">Transcription</keyword>
<dbReference type="PANTHER" id="PTHR31069">
    <property type="entry name" value="OLEATE-ACTIVATED TRANSCRIPTION FACTOR 1-RELATED"/>
    <property type="match status" value="1"/>
</dbReference>
<dbReference type="Proteomes" id="UP001221757">
    <property type="component" value="Unassembled WGS sequence"/>
</dbReference>
<dbReference type="SUPFAM" id="SSF57701">
    <property type="entry name" value="Zn2/Cys6 DNA-binding domain"/>
    <property type="match status" value="1"/>
</dbReference>
<comment type="caution">
    <text evidence="7">The sequence shown here is derived from an EMBL/GenBank/DDBJ whole genome shotgun (WGS) entry which is preliminary data.</text>
</comment>
<dbReference type="PROSITE" id="PS00463">
    <property type="entry name" value="ZN2_CY6_FUNGAL_1"/>
    <property type="match status" value="1"/>
</dbReference>
<gene>
    <name evidence="7" type="ORF">B0H17DRAFT_1139006</name>
</gene>
<keyword evidence="1" id="KW-0805">Transcription regulation</keyword>
<evidence type="ECO:0000313" key="7">
    <source>
        <dbReference type="EMBL" id="KAJ7679724.1"/>
    </source>
</evidence>
<dbReference type="GO" id="GO:0008270">
    <property type="term" value="F:zinc ion binding"/>
    <property type="evidence" value="ECO:0007669"/>
    <property type="project" value="InterPro"/>
</dbReference>
<dbReference type="InterPro" id="IPR050675">
    <property type="entry name" value="OAF3"/>
</dbReference>
<dbReference type="AlphaFoldDB" id="A0AAD7GBL3"/>
<feature type="region of interest" description="Disordered" evidence="5">
    <location>
        <begin position="80"/>
        <end position="182"/>
    </location>
</feature>
<dbReference type="SMART" id="SM00066">
    <property type="entry name" value="GAL4"/>
    <property type="match status" value="1"/>
</dbReference>
<evidence type="ECO:0000313" key="8">
    <source>
        <dbReference type="Proteomes" id="UP001221757"/>
    </source>
</evidence>
<dbReference type="Pfam" id="PF00172">
    <property type="entry name" value="Zn_clus"/>
    <property type="match status" value="1"/>
</dbReference>
<accession>A0AAD7GBL3</accession>
<keyword evidence="4" id="KW-0539">Nucleus</keyword>
<keyword evidence="8" id="KW-1185">Reference proteome</keyword>
<sequence>MSDHLQVRRRVYIACLNCRKRKIKCMTEESDRKPCDRCIRHGLVCEYVPVADESIHSALPGAAPQSDVQPFTAFNPYPVHESHAHTGGTWPQYTPVAPAFSGGSSRSGESHPGSTTHHRKQRTRPSAQQPDVQPLTAFDPYAAKPSGSSTVERIHPSINPYPATPHGYISGSGPGRSHPSAHSMPGPLGGQGYGMPGYSLPNDFEYHPNNWAPSMQPPGQPRYALEATYETGAIGHKSRLKFAFVQSVPSRAYTEGNRGTLTIKQ</sequence>
<evidence type="ECO:0000256" key="3">
    <source>
        <dbReference type="ARBA" id="ARBA00023163"/>
    </source>
</evidence>
<dbReference type="Gene3D" id="4.10.240.10">
    <property type="entry name" value="Zn(2)-C6 fungal-type DNA-binding domain"/>
    <property type="match status" value="1"/>
</dbReference>
<dbReference type="PANTHER" id="PTHR31069:SF32">
    <property type="entry name" value="ARGININE METABOLISM REGULATION PROTEIN II"/>
    <property type="match status" value="1"/>
</dbReference>
<evidence type="ECO:0000256" key="1">
    <source>
        <dbReference type="ARBA" id="ARBA00023015"/>
    </source>
</evidence>